<dbReference type="Proteomes" id="UP001193748">
    <property type="component" value="Unassembled WGS sequence"/>
</dbReference>
<dbReference type="AlphaFoldDB" id="A0AAX0AVG0"/>
<name>A0AAX0AVG0_CLOBE</name>
<evidence type="ECO:0000313" key="2">
    <source>
        <dbReference type="Proteomes" id="UP001193748"/>
    </source>
</evidence>
<protein>
    <submittedName>
        <fullName evidence="1">Cyclic lactone autoinducer peptide</fullName>
    </submittedName>
</protein>
<proteinExistence type="predicted"/>
<evidence type="ECO:0000313" key="1">
    <source>
        <dbReference type="EMBL" id="NRT87137.1"/>
    </source>
</evidence>
<comment type="caution">
    <text evidence="1">The sequence shown here is derived from an EMBL/GenBank/DDBJ whole genome shotgun (WGS) entry which is preliminary data.</text>
</comment>
<reference evidence="1" key="1">
    <citation type="submission" date="2020-05" db="EMBL/GenBank/DDBJ databases">
        <authorList>
            <person name="Brown S."/>
            <person name="Huntemann M."/>
            <person name="Clum A."/>
            <person name="Spunde A."/>
            <person name="Palaniappan K."/>
            <person name="Ritter S."/>
            <person name="Mikhailova N."/>
            <person name="Chen I.-M."/>
            <person name="Stamatis D."/>
            <person name="Reddy T."/>
            <person name="O'Malley R."/>
            <person name="Daum C."/>
            <person name="Shapiro N."/>
            <person name="Ivanova N."/>
            <person name="Kyrpides N."/>
            <person name="Woyke T."/>
        </authorList>
    </citation>
    <scope>NUCLEOTIDE SEQUENCE</scope>
    <source>
        <strain evidence="1">DJ080</strain>
    </source>
</reference>
<dbReference type="NCBIfam" id="TIGR04223">
    <property type="entry name" value="quorum_AgrD"/>
    <property type="match status" value="1"/>
</dbReference>
<dbReference type="RefSeq" id="WP_173710254.1">
    <property type="nucleotide sequence ID" value="NZ_JABSWW010000001.1"/>
</dbReference>
<dbReference type="EMBL" id="JABSWW010000001">
    <property type="protein sequence ID" value="NRT87137.1"/>
    <property type="molecule type" value="Genomic_DNA"/>
</dbReference>
<dbReference type="InterPro" id="IPR009229">
    <property type="entry name" value="AgrD"/>
</dbReference>
<reference evidence="1" key="2">
    <citation type="journal article" date="2022" name="Nat. Biotechnol.">
        <title>Carbon-negative production of acetone and isopropanol by gas fermentation at industrial pilot scale.</title>
        <authorList>
            <person name="Liew F.E."/>
            <person name="Nogle R."/>
            <person name="Abdalla T."/>
            <person name="Rasor B.J."/>
            <person name="Canter C."/>
            <person name="Jensen R.O."/>
            <person name="Wang L."/>
            <person name="Strutz J."/>
            <person name="Chirania P."/>
            <person name="De Tissera S."/>
            <person name="Mueller A.P."/>
            <person name="Ruan Z."/>
            <person name="Gao A."/>
            <person name="Tran L."/>
            <person name="Engle N.L."/>
            <person name="Bromley J.C."/>
            <person name="Daniell J."/>
            <person name="Conrado R."/>
            <person name="Tschaplinski T.J."/>
            <person name="Giannone R.J."/>
            <person name="Hettich R.L."/>
            <person name="Karim A.S."/>
            <person name="Simpson S.D."/>
            <person name="Brown S.D."/>
            <person name="Leang C."/>
            <person name="Jewett M.C."/>
            <person name="Kopke M."/>
        </authorList>
    </citation>
    <scope>NUCLEOTIDE SEQUENCE</scope>
    <source>
        <strain evidence="1">DJ080</strain>
    </source>
</reference>
<sequence length="46" mass="5014">MKFKVKKIIATAATKVCKISAESVSASACWAGLFQPKEPECLKKDK</sequence>
<organism evidence="1 2">
    <name type="scientific">Clostridium beijerinckii</name>
    <name type="common">Clostridium MP</name>
    <dbReference type="NCBI Taxonomy" id="1520"/>
    <lineage>
        <taxon>Bacteria</taxon>
        <taxon>Bacillati</taxon>
        <taxon>Bacillota</taxon>
        <taxon>Clostridia</taxon>
        <taxon>Eubacteriales</taxon>
        <taxon>Clostridiaceae</taxon>
        <taxon>Clostridium</taxon>
    </lineage>
</organism>
<accession>A0AAX0AVG0</accession>
<gene>
    <name evidence="1" type="ORF">B0H41_000816</name>
</gene>